<evidence type="ECO:0000259" key="4">
    <source>
        <dbReference type="Pfam" id="PF08241"/>
    </source>
</evidence>
<evidence type="ECO:0000313" key="6">
    <source>
        <dbReference type="Proteomes" id="UP000010388"/>
    </source>
</evidence>
<protein>
    <submittedName>
        <fullName evidence="5">Methylase involved in ubiquinone/menaquinone biosynthesis</fullName>
    </submittedName>
</protein>
<dbReference type="AlphaFoldDB" id="K9P6B3"/>
<proteinExistence type="inferred from homology"/>
<organism evidence="5 6">
    <name type="scientific">Cyanobium gracile (strain ATCC 27147 / PCC 6307)</name>
    <dbReference type="NCBI Taxonomy" id="292564"/>
    <lineage>
        <taxon>Bacteria</taxon>
        <taxon>Bacillati</taxon>
        <taxon>Cyanobacteriota</taxon>
        <taxon>Cyanophyceae</taxon>
        <taxon>Synechococcales</taxon>
        <taxon>Prochlorococcaceae</taxon>
        <taxon>Cyanobium</taxon>
    </lineage>
</organism>
<reference evidence="6" key="1">
    <citation type="journal article" date="2013" name="Proc. Natl. Acad. Sci. U.S.A.">
        <title>Improving the coverage of the cyanobacterial phylum using diversity-driven genome sequencing.</title>
        <authorList>
            <person name="Shih P.M."/>
            <person name="Wu D."/>
            <person name="Latifi A."/>
            <person name="Axen S.D."/>
            <person name="Fewer D.P."/>
            <person name="Talla E."/>
            <person name="Calteau A."/>
            <person name="Cai F."/>
            <person name="Tandeau de Marsac N."/>
            <person name="Rippka R."/>
            <person name="Herdman M."/>
            <person name="Sivonen K."/>
            <person name="Coursin T."/>
            <person name="Laurent T."/>
            <person name="Goodwin L."/>
            <person name="Nolan M."/>
            <person name="Davenport K.W."/>
            <person name="Han C.S."/>
            <person name="Rubin E.M."/>
            <person name="Eisen J.A."/>
            <person name="Woyke T."/>
            <person name="Gugger M."/>
            <person name="Kerfeld C.A."/>
        </authorList>
    </citation>
    <scope>NUCLEOTIDE SEQUENCE [LARGE SCALE GENOMIC DNA]</scope>
    <source>
        <strain evidence="6">ATCC 27147 / PCC 6307</strain>
    </source>
</reference>
<dbReference type="PANTHER" id="PTHR44942:SF4">
    <property type="entry name" value="METHYLTRANSFERASE TYPE 11 DOMAIN-CONTAINING PROTEIN"/>
    <property type="match status" value="1"/>
</dbReference>
<dbReference type="InterPro" id="IPR051052">
    <property type="entry name" value="Diverse_substrate_MTase"/>
</dbReference>
<dbReference type="GO" id="GO:0008757">
    <property type="term" value="F:S-adenosylmethionine-dependent methyltransferase activity"/>
    <property type="evidence" value="ECO:0007669"/>
    <property type="project" value="InterPro"/>
</dbReference>
<evidence type="ECO:0000256" key="1">
    <source>
        <dbReference type="ARBA" id="ARBA00008361"/>
    </source>
</evidence>
<dbReference type="OrthoDB" id="9797252at2"/>
<dbReference type="Gene3D" id="3.40.50.150">
    <property type="entry name" value="Vaccinia Virus protein VP39"/>
    <property type="match status" value="1"/>
</dbReference>
<dbReference type="eggNOG" id="COG2226">
    <property type="taxonomic scope" value="Bacteria"/>
</dbReference>
<evidence type="ECO:0000256" key="2">
    <source>
        <dbReference type="ARBA" id="ARBA00022603"/>
    </source>
</evidence>
<name>K9P6B3_CYAGP</name>
<dbReference type="EMBL" id="CP003495">
    <property type="protein sequence ID" value="AFY28503.1"/>
    <property type="molecule type" value="Genomic_DNA"/>
</dbReference>
<dbReference type="CDD" id="cd02440">
    <property type="entry name" value="AdoMet_MTases"/>
    <property type="match status" value="1"/>
</dbReference>
<dbReference type="KEGG" id="cgc:Cyagr_1327"/>
<sequence>MSGSFTDHFGSVSGAYAHYRPTYPAPLFAWLAGVAPARRRAWDCATGTGQAAIALAAHFDAVVATDASAGQLAAARPHPGVDYRQAPAEGSGLEADSMDLATVAQALHWFDRPRFFAEVERVLRPGGVLAVWSYGIPQLEGEAANAQLQHFYADIVGPYWPAEKVLVENGYRDLDLPFETLPTPAFAMEADWTLEQVLGYCSSWSASSRYRAALGSDPIDQLRPALAAVWGESQKQRRLHWPLTLKASRWATGRSVLS</sequence>
<keyword evidence="5" id="KW-0830">Ubiquinone</keyword>
<keyword evidence="2 5" id="KW-0489">Methyltransferase</keyword>
<dbReference type="RefSeq" id="WP_015108956.1">
    <property type="nucleotide sequence ID" value="NC_019675.1"/>
</dbReference>
<dbReference type="InterPro" id="IPR029063">
    <property type="entry name" value="SAM-dependent_MTases_sf"/>
</dbReference>
<comment type="similarity">
    <text evidence="1">Belongs to the methyltransferase superfamily.</text>
</comment>
<dbReference type="GO" id="GO:0032259">
    <property type="term" value="P:methylation"/>
    <property type="evidence" value="ECO:0007669"/>
    <property type="project" value="UniProtKB-KW"/>
</dbReference>
<dbReference type="Pfam" id="PF08241">
    <property type="entry name" value="Methyltransf_11"/>
    <property type="match status" value="1"/>
</dbReference>
<feature type="domain" description="Methyltransferase type 11" evidence="4">
    <location>
        <begin position="43"/>
        <end position="130"/>
    </location>
</feature>
<dbReference type="Proteomes" id="UP000010388">
    <property type="component" value="Chromosome"/>
</dbReference>
<evidence type="ECO:0000256" key="3">
    <source>
        <dbReference type="ARBA" id="ARBA00022679"/>
    </source>
</evidence>
<accession>K9P6B3</accession>
<dbReference type="HOGENOM" id="CLU_049344_5_1_3"/>
<keyword evidence="3" id="KW-0808">Transferase</keyword>
<gene>
    <name evidence="5" type="ordered locus">Cyagr_1327</name>
</gene>
<dbReference type="InterPro" id="IPR013216">
    <property type="entry name" value="Methyltransf_11"/>
</dbReference>
<evidence type="ECO:0000313" key="5">
    <source>
        <dbReference type="EMBL" id="AFY28503.1"/>
    </source>
</evidence>
<dbReference type="PANTHER" id="PTHR44942">
    <property type="entry name" value="METHYLTRANSF_11 DOMAIN-CONTAINING PROTEIN"/>
    <property type="match status" value="1"/>
</dbReference>
<dbReference type="SUPFAM" id="SSF53335">
    <property type="entry name" value="S-adenosyl-L-methionine-dependent methyltransferases"/>
    <property type="match status" value="1"/>
</dbReference>